<dbReference type="AlphaFoldDB" id="A0AAJ0EP15"/>
<dbReference type="InterPro" id="IPR056884">
    <property type="entry name" value="NPHP3-like_N"/>
</dbReference>
<protein>
    <recommendedName>
        <fullName evidence="2">Nephrocystin 3-like N-terminal domain-containing protein</fullName>
    </recommendedName>
</protein>
<sequence>MNVAADEHTGAKYCVIDALDECDRESQVTLLQQLRETFQSQHVPPNVFVLVTSRPYPEIRQHMGGFINKNLASYPEAKQDIKQCIEERTRDLATTKNYTDKVRTQVSNILTEKADGTFLWVGLACKELKDVPSKDAVRRLLDTALEQNTGAAGLRRILNCVAVCVRPLSVLELSEACELHLDEDDEQTRIQFTRDQIDSCRLIVPAISSTSLGHTLVLLTAAWI</sequence>
<dbReference type="RefSeq" id="XP_060423970.1">
    <property type="nucleotide sequence ID" value="XM_060576097.1"/>
</dbReference>
<name>A0AAJ0EP15_9PEZI</name>
<feature type="domain" description="Nephrocystin 3-like N-terminal" evidence="2">
    <location>
        <begin position="7"/>
        <end position="54"/>
    </location>
</feature>
<dbReference type="PANTHER" id="PTHR10039">
    <property type="entry name" value="AMELOGENIN"/>
    <property type="match status" value="1"/>
</dbReference>
<keyword evidence="4" id="KW-1185">Reference proteome</keyword>
<comment type="caution">
    <text evidence="3">The sequence shown here is derived from an EMBL/GenBank/DDBJ whole genome shotgun (WGS) entry which is preliminary data.</text>
</comment>
<dbReference type="EMBL" id="JAHMHR010000063">
    <property type="protein sequence ID" value="KAK1659206.1"/>
    <property type="molecule type" value="Genomic_DNA"/>
</dbReference>
<gene>
    <name evidence="3" type="ORF">BDP55DRAFT_680192</name>
</gene>
<dbReference type="GeneID" id="85460623"/>
<keyword evidence="1" id="KW-0677">Repeat</keyword>
<evidence type="ECO:0000313" key="3">
    <source>
        <dbReference type="EMBL" id="KAK1659206.1"/>
    </source>
</evidence>
<dbReference type="Proteomes" id="UP001224890">
    <property type="component" value="Unassembled WGS sequence"/>
</dbReference>
<evidence type="ECO:0000259" key="2">
    <source>
        <dbReference type="Pfam" id="PF24883"/>
    </source>
</evidence>
<evidence type="ECO:0000256" key="1">
    <source>
        <dbReference type="ARBA" id="ARBA00022737"/>
    </source>
</evidence>
<dbReference type="Pfam" id="PF24883">
    <property type="entry name" value="NPHP3_N"/>
    <property type="match status" value="1"/>
</dbReference>
<proteinExistence type="predicted"/>
<organism evidence="3 4">
    <name type="scientific">Colletotrichum godetiae</name>
    <dbReference type="NCBI Taxonomy" id="1209918"/>
    <lineage>
        <taxon>Eukaryota</taxon>
        <taxon>Fungi</taxon>
        <taxon>Dikarya</taxon>
        <taxon>Ascomycota</taxon>
        <taxon>Pezizomycotina</taxon>
        <taxon>Sordariomycetes</taxon>
        <taxon>Hypocreomycetidae</taxon>
        <taxon>Glomerellales</taxon>
        <taxon>Glomerellaceae</taxon>
        <taxon>Colletotrichum</taxon>
        <taxon>Colletotrichum acutatum species complex</taxon>
    </lineage>
</organism>
<dbReference type="PANTHER" id="PTHR10039:SF14">
    <property type="entry name" value="NACHT DOMAIN-CONTAINING PROTEIN"/>
    <property type="match status" value="1"/>
</dbReference>
<accession>A0AAJ0EP15</accession>
<reference evidence="3" key="1">
    <citation type="submission" date="2021-06" db="EMBL/GenBank/DDBJ databases">
        <title>Comparative genomics, transcriptomics and evolutionary studies reveal genomic signatures of adaptation to plant cell wall in hemibiotrophic fungi.</title>
        <authorList>
            <consortium name="DOE Joint Genome Institute"/>
            <person name="Baroncelli R."/>
            <person name="Diaz J.F."/>
            <person name="Benocci T."/>
            <person name="Peng M."/>
            <person name="Battaglia E."/>
            <person name="Haridas S."/>
            <person name="Andreopoulos W."/>
            <person name="Labutti K."/>
            <person name="Pangilinan J."/>
            <person name="Floch G.L."/>
            <person name="Makela M.R."/>
            <person name="Henrissat B."/>
            <person name="Grigoriev I.V."/>
            <person name="Crouch J.A."/>
            <person name="De Vries R.P."/>
            <person name="Sukno S.A."/>
            <person name="Thon M.R."/>
        </authorList>
    </citation>
    <scope>NUCLEOTIDE SEQUENCE</scope>
    <source>
        <strain evidence="3">CBS 193.32</strain>
    </source>
</reference>
<evidence type="ECO:0000313" key="4">
    <source>
        <dbReference type="Proteomes" id="UP001224890"/>
    </source>
</evidence>